<dbReference type="InterPro" id="IPR024422">
    <property type="entry name" value="Protein_unknown_function_OB"/>
</dbReference>
<evidence type="ECO:0000313" key="2">
    <source>
        <dbReference type="Proteomes" id="UP000515344"/>
    </source>
</evidence>
<sequence>MKRKKILRNSLLLMLILGTIVAYFAYREYNRKSENVDKLEAEFELTTDELIREFTENEQAATQKYAGKVLQVEGQLKTTDVDDKGNYTVVLGNPALPSSVRCSIDTIFSVEKNNLQINIPITVKGICTGFNADELGIGSDVLLNRCIIIQK</sequence>
<reference evidence="2" key="1">
    <citation type="submission" date="2020-08" db="EMBL/GenBank/DDBJ databases">
        <title>Lacibacter sp. S13-6-6 genome sequencing.</title>
        <authorList>
            <person name="Jin L."/>
        </authorList>
    </citation>
    <scope>NUCLEOTIDE SEQUENCE [LARGE SCALE GENOMIC DNA]</scope>
    <source>
        <strain evidence="2">S13-6-6</strain>
    </source>
</reference>
<organism evidence="1 2">
    <name type="scientific">Lacibacter sediminis</name>
    <dbReference type="NCBI Taxonomy" id="2760713"/>
    <lineage>
        <taxon>Bacteria</taxon>
        <taxon>Pseudomonadati</taxon>
        <taxon>Bacteroidota</taxon>
        <taxon>Chitinophagia</taxon>
        <taxon>Chitinophagales</taxon>
        <taxon>Chitinophagaceae</taxon>
        <taxon>Lacibacter</taxon>
    </lineage>
</organism>
<protein>
    <recommendedName>
        <fullName evidence="3">tRNA_anti-like</fullName>
    </recommendedName>
</protein>
<dbReference type="KEGG" id="lacs:H4075_12305"/>
<keyword evidence="2" id="KW-1185">Reference proteome</keyword>
<dbReference type="EMBL" id="CP060007">
    <property type="protein sequence ID" value="QNA42876.1"/>
    <property type="molecule type" value="Genomic_DNA"/>
</dbReference>
<gene>
    <name evidence="1" type="ORF">H4075_12305</name>
</gene>
<accession>A0A7G5XBM3</accession>
<dbReference type="Proteomes" id="UP000515344">
    <property type="component" value="Chromosome"/>
</dbReference>
<proteinExistence type="predicted"/>
<dbReference type="Pfam" id="PF12869">
    <property type="entry name" value="tRNA_anti-like"/>
    <property type="match status" value="1"/>
</dbReference>
<dbReference type="AlphaFoldDB" id="A0A7G5XBM3"/>
<dbReference type="RefSeq" id="WP_182801142.1">
    <property type="nucleotide sequence ID" value="NZ_CP060007.1"/>
</dbReference>
<evidence type="ECO:0000313" key="1">
    <source>
        <dbReference type="EMBL" id="QNA42876.1"/>
    </source>
</evidence>
<name>A0A7G5XBM3_9BACT</name>
<evidence type="ECO:0008006" key="3">
    <source>
        <dbReference type="Google" id="ProtNLM"/>
    </source>
</evidence>